<dbReference type="Proteomes" id="UP001141327">
    <property type="component" value="Unassembled WGS sequence"/>
</dbReference>
<comment type="caution">
    <text evidence="2">The sequence shown here is derived from an EMBL/GenBank/DDBJ whole genome shotgun (WGS) entry which is preliminary data.</text>
</comment>
<protein>
    <recommendedName>
        <fullName evidence="4">Coiled-coil domain-containing protein 86</fullName>
    </recommendedName>
</protein>
<organism evidence="2 3">
    <name type="scientific">Paratrimastix pyriformis</name>
    <dbReference type="NCBI Taxonomy" id="342808"/>
    <lineage>
        <taxon>Eukaryota</taxon>
        <taxon>Metamonada</taxon>
        <taxon>Preaxostyla</taxon>
        <taxon>Paratrimastigidae</taxon>
        <taxon>Paratrimastix</taxon>
    </lineage>
</organism>
<evidence type="ECO:0000256" key="1">
    <source>
        <dbReference type="SAM" id="MobiDB-lite"/>
    </source>
</evidence>
<sequence>MLRAPTTKAGKLSKIITCKQLKPSYEQQKEQKAKLRAIREKELEMKKAQDEKKKRQRIELQRRQKEKAEKDKNAMVLQTINPKKIKHMNRKTLRHLTARGDITTK</sequence>
<evidence type="ECO:0000313" key="3">
    <source>
        <dbReference type="Proteomes" id="UP001141327"/>
    </source>
</evidence>
<accession>A0ABQ8US98</accession>
<keyword evidence="3" id="KW-1185">Reference proteome</keyword>
<feature type="compositionally biased region" description="Basic residues" evidence="1">
    <location>
        <begin position="83"/>
        <end position="97"/>
    </location>
</feature>
<dbReference type="EMBL" id="JAPMOS010000004">
    <property type="protein sequence ID" value="KAJ4461999.1"/>
    <property type="molecule type" value="Genomic_DNA"/>
</dbReference>
<evidence type="ECO:0008006" key="4">
    <source>
        <dbReference type="Google" id="ProtNLM"/>
    </source>
</evidence>
<name>A0ABQ8US98_9EUKA</name>
<proteinExistence type="predicted"/>
<gene>
    <name evidence="2" type="ORF">PAPYR_1156</name>
</gene>
<reference evidence="2" key="1">
    <citation type="journal article" date="2022" name="bioRxiv">
        <title>Genomics of Preaxostyla Flagellates Illuminates Evolutionary Transitions and the Path Towards Mitochondrial Loss.</title>
        <authorList>
            <person name="Novak L.V.F."/>
            <person name="Treitli S.C."/>
            <person name="Pyrih J."/>
            <person name="Halakuc P."/>
            <person name="Pipaliya S.V."/>
            <person name="Vacek V."/>
            <person name="Brzon O."/>
            <person name="Soukal P."/>
            <person name="Eme L."/>
            <person name="Dacks J.B."/>
            <person name="Karnkowska A."/>
            <person name="Elias M."/>
            <person name="Hampl V."/>
        </authorList>
    </citation>
    <scope>NUCLEOTIDE SEQUENCE</scope>
    <source>
        <strain evidence="2">RCP-MX</strain>
    </source>
</reference>
<evidence type="ECO:0000313" key="2">
    <source>
        <dbReference type="EMBL" id="KAJ4461999.1"/>
    </source>
</evidence>
<feature type="region of interest" description="Disordered" evidence="1">
    <location>
        <begin position="44"/>
        <end position="105"/>
    </location>
</feature>
<feature type="compositionally biased region" description="Basic and acidic residues" evidence="1">
    <location>
        <begin position="44"/>
        <end position="73"/>
    </location>
</feature>